<dbReference type="CDD" id="cd00198">
    <property type="entry name" value="vWFA"/>
    <property type="match status" value="1"/>
</dbReference>
<dbReference type="RefSeq" id="WP_006009540.1">
    <property type="nucleotide sequence ID" value="NZ_BAEQ01000016.1"/>
</dbReference>
<evidence type="ECO:0000313" key="3">
    <source>
        <dbReference type="Proteomes" id="UP000006251"/>
    </source>
</evidence>
<accession>K6Y4Q4</accession>
<dbReference type="AlphaFoldDB" id="K6Y4Q4"/>
<proteinExistence type="predicted"/>
<evidence type="ECO:0000313" key="2">
    <source>
        <dbReference type="EMBL" id="GAC27759.1"/>
    </source>
</evidence>
<dbReference type="SUPFAM" id="SSF53300">
    <property type="entry name" value="vWA-like"/>
    <property type="match status" value="1"/>
</dbReference>
<organism evidence="2 3">
    <name type="scientific">Brumicola pallidula DSM 14239 = ACAM 615</name>
    <dbReference type="NCBI Taxonomy" id="1121922"/>
    <lineage>
        <taxon>Bacteria</taxon>
        <taxon>Pseudomonadati</taxon>
        <taxon>Pseudomonadota</taxon>
        <taxon>Gammaproteobacteria</taxon>
        <taxon>Alteromonadales</taxon>
        <taxon>Alteromonadaceae</taxon>
        <taxon>Brumicola</taxon>
    </lineage>
</organism>
<name>K6Y4Q4_9ALTE</name>
<dbReference type="PIRSF" id="PIRSF010256">
    <property type="entry name" value="CoxE_vWa"/>
    <property type="match status" value="1"/>
</dbReference>
<dbReference type="STRING" id="1121922.GCA_000428905_01402"/>
<comment type="caution">
    <text evidence="2">The sequence shown here is derived from an EMBL/GenBank/DDBJ whole genome shotgun (WGS) entry which is preliminary data.</text>
</comment>
<dbReference type="Proteomes" id="UP000006251">
    <property type="component" value="Unassembled WGS sequence"/>
</dbReference>
<dbReference type="OrthoDB" id="9790469at2"/>
<dbReference type="InterPro" id="IPR011195">
    <property type="entry name" value="UCP010256"/>
</dbReference>
<dbReference type="InterPro" id="IPR036465">
    <property type="entry name" value="vWFA_dom_sf"/>
</dbReference>
<dbReference type="InterPro" id="IPR008912">
    <property type="entry name" value="Uncharacterised_CoxE"/>
</dbReference>
<feature type="compositionally biased region" description="Basic and acidic residues" evidence="1">
    <location>
        <begin position="152"/>
        <end position="163"/>
    </location>
</feature>
<dbReference type="PANTHER" id="PTHR39338">
    <property type="entry name" value="BLL5662 PROTEIN-RELATED"/>
    <property type="match status" value="1"/>
</dbReference>
<dbReference type="Gene3D" id="3.40.50.410">
    <property type="entry name" value="von Willebrand factor, type A domain"/>
    <property type="match status" value="1"/>
</dbReference>
<dbReference type="PANTHER" id="PTHR39338:SF6">
    <property type="entry name" value="BLL5662 PROTEIN"/>
    <property type="match status" value="1"/>
</dbReference>
<feature type="region of interest" description="Disordered" evidence="1">
    <location>
        <begin position="93"/>
        <end position="163"/>
    </location>
</feature>
<dbReference type="Pfam" id="PF05762">
    <property type="entry name" value="VWA_CoxE"/>
    <property type="match status" value="1"/>
</dbReference>
<evidence type="ECO:0008006" key="4">
    <source>
        <dbReference type="Google" id="ProtNLM"/>
    </source>
</evidence>
<gene>
    <name evidence="2" type="ORF">GPAL_0879</name>
</gene>
<dbReference type="EMBL" id="BAEQ01000016">
    <property type="protein sequence ID" value="GAC27759.1"/>
    <property type="molecule type" value="Genomic_DNA"/>
</dbReference>
<sequence>MTQLNKVYCDEFSEHLTRRVVEFIRHARNNNFRVGIAEQVDALKVAEYCYISDKYAFKLGLKALICSNEDDWKKFDEVFNAYWLSSNTKQFVQANQSPAAKKKSPEQQKQQSEGDRKQTPKPSSADTAAEQDGDDVPEASGTKEGASSRANLAKEDFHSIKDPDEMRKMERLIERLAKQMKKRISRRYQYQANKGKIDLRRTIRKSLRYGGTPLELCKKRLKPQTPKLIIIVDVSRSMSMYSFLFLRFARGLINVFKDVQAYAYNTQLLPITNALKQTDLMRVRNSLAMMSDDWSGGTKIGESLHKFNQQYGQSVNKRSLVMIVSDGLDAGPSEELSSEMQILKRRCRKIVWLNPLLGHHGYEPIAAGMAAALPFIDLFAPANNLESLAALEGALTKTW</sequence>
<evidence type="ECO:0000256" key="1">
    <source>
        <dbReference type="SAM" id="MobiDB-lite"/>
    </source>
</evidence>
<keyword evidence="3" id="KW-1185">Reference proteome</keyword>
<protein>
    <recommendedName>
        <fullName evidence="4">VWA domain-containing protein</fullName>
    </recommendedName>
</protein>
<reference evidence="3" key="1">
    <citation type="journal article" date="2014" name="Environ. Microbiol.">
        <title>Comparative genomics of the marine bacterial genus Glaciecola reveals the high degree of genomic diversity and genomic characteristic for cold adaptation.</title>
        <authorList>
            <person name="Qin Q.L."/>
            <person name="Xie B.B."/>
            <person name="Yu Y."/>
            <person name="Shu Y.L."/>
            <person name="Rong J.C."/>
            <person name="Zhang Y.J."/>
            <person name="Zhao D.L."/>
            <person name="Chen X.L."/>
            <person name="Zhang X.Y."/>
            <person name="Chen B."/>
            <person name="Zhou B.C."/>
            <person name="Zhang Y.Z."/>
        </authorList>
    </citation>
    <scope>NUCLEOTIDE SEQUENCE [LARGE SCALE GENOMIC DNA]</scope>
    <source>
        <strain evidence="3">ACAM 615</strain>
    </source>
</reference>